<dbReference type="InterPro" id="IPR051396">
    <property type="entry name" value="Bact_Antivir_Def_Nuclease"/>
</dbReference>
<evidence type="ECO:0000313" key="4">
    <source>
        <dbReference type="Proteomes" id="UP000460412"/>
    </source>
</evidence>
<dbReference type="InterPro" id="IPR027417">
    <property type="entry name" value="P-loop_NTPase"/>
</dbReference>
<dbReference type="PIRSF" id="PIRSF034888">
    <property type="entry name" value="P-loop_UCP034888"/>
    <property type="match status" value="1"/>
</dbReference>
<dbReference type="SUPFAM" id="SSF52540">
    <property type="entry name" value="P-loop containing nucleoside triphosphate hydrolases"/>
    <property type="match status" value="1"/>
</dbReference>
<dbReference type="InterPro" id="IPR041685">
    <property type="entry name" value="AAA_GajA/Old/RecF-like"/>
</dbReference>
<comment type="caution">
    <text evidence="3">The sequence shown here is derived from an EMBL/GenBank/DDBJ whole genome shotgun (WGS) entry which is preliminary data.</text>
</comment>
<dbReference type="Gene3D" id="3.40.50.300">
    <property type="entry name" value="P-loop containing nucleotide triphosphate hydrolases"/>
    <property type="match status" value="1"/>
</dbReference>
<evidence type="ECO:0000259" key="2">
    <source>
        <dbReference type="Pfam" id="PF13175"/>
    </source>
</evidence>
<dbReference type="EMBL" id="WUQX01000001">
    <property type="protein sequence ID" value="MXP78775.1"/>
    <property type="molecule type" value="Genomic_DNA"/>
</dbReference>
<keyword evidence="4" id="KW-1185">Reference proteome</keyword>
<dbReference type="RefSeq" id="WP_159755886.1">
    <property type="nucleotide sequence ID" value="NZ_WUQX01000001.1"/>
</dbReference>
<accession>A0A7X3SLT2</accession>
<dbReference type="AlphaFoldDB" id="A0A7X3SLT2"/>
<dbReference type="Proteomes" id="UP000460412">
    <property type="component" value="Unassembled WGS sequence"/>
</dbReference>
<dbReference type="Pfam" id="PF12476">
    <property type="entry name" value="DUF3696"/>
    <property type="match status" value="1"/>
</dbReference>
<dbReference type="PANTHER" id="PTHR43581">
    <property type="entry name" value="ATP/GTP PHOSPHATASE"/>
    <property type="match status" value="1"/>
</dbReference>
<evidence type="ECO:0000259" key="1">
    <source>
        <dbReference type="Pfam" id="PF12476"/>
    </source>
</evidence>
<feature type="domain" description="Endonuclease GajA/Old nuclease/RecF-like AAA" evidence="2">
    <location>
        <begin position="239"/>
        <end position="304"/>
    </location>
</feature>
<protein>
    <submittedName>
        <fullName evidence="3">DUF3696 domain-containing protein</fullName>
    </submittedName>
</protein>
<gene>
    <name evidence="3" type="ORF">GN277_26575</name>
</gene>
<sequence>MHKELTIENFKCFSEPTTITLGKINICLGCNSVGKSSVIQSFILIRQAFEKARLFKDTQVKKYHIQLNDIYGLQLGDSEHIKSSKVKDDITLKLDEYEYKLMSIAESPMEMEAANEYDVSVQSLREGIFSDGFYYLNAERTGPRNYQMIDSKTINHCGVYGENTMHLLNVLGTVSRVDSERCYNLDEGKTVSTLNKQVEYWMDYIIPGIEIRTDDVLELRVSKMTLRQPALDTDFLSPYNFGFGISYVLPIIVTGLIAERGSMILVENPEAHLHPKGQSHIGYFLAVMACSGIQVIVETHSEHVLNGIRIAALKNKVAPDDISINFFSLKKEGKNTRHMVEKINLDERMNLENWPEGFLDQEEEDLRTLRLLRSKGI</sequence>
<proteinExistence type="predicted"/>
<name>A0A7X3SLT2_9FIRM</name>
<organism evidence="3 4">
    <name type="scientific">Sporofaciens musculi</name>
    <dbReference type="NCBI Taxonomy" id="2681861"/>
    <lineage>
        <taxon>Bacteria</taxon>
        <taxon>Bacillati</taxon>
        <taxon>Bacillota</taxon>
        <taxon>Clostridia</taxon>
        <taxon>Lachnospirales</taxon>
        <taxon>Lachnospiraceae</taxon>
        <taxon>Sporofaciens</taxon>
    </lineage>
</organism>
<dbReference type="InterPro" id="IPR014592">
    <property type="entry name" value="P-loop_UCP034888"/>
</dbReference>
<evidence type="ECO:0000313" key="3">
    <source>
        <dbReference type="EMBL" id="MXP78775.1"/>
    </source>
</evidence>
<reference evidence="3 4" key="1">
    <citation type="submission" date="2019-12" db="EMBL/GenBank/DDBJ databases">
        <title>Sporaefaciens musculi gen. nov., sp. nov., a novel bacterium isolated from the caecum of an obese mouse.</title>
        <authorList>
            <person name="Rasmussen T.S."/>
            <person name="Streidl T."/>
            <person name="Hitch T.C.A."/>
            <person name="Wortmann E."/>
            <person name="Deptula P."/>
            <person name="Hansen M."/>
            <person name="Nielsen D.S."/>
            <person name="Clavel T."/>
            <person name="Vogensen F.K."/>
        </authorList>
    </citation>
    <scope>NUCLEOTIDE SEQUENCE [LARGE SCALE GENOMIC DNA]</scope>
    <source>
        <strain evidence="3 4">WCA-9-b2</strain>
    </source>
</reference>
<feature type="domain" description="DUF3696" evidence="1">
    <location>
        <begin position="318"/>
        <end position="369"/>
    </location>
</feature>
<dbReference type="Pfam" id="PF13175">
    <property type="entry name" value="AAA_15"/>
    <property type="match status" value="1"/>
</dbReference>
<dbReference type="InterPro" id="IPR022532">
    <property type="entry name" value="DUF3696"/>
</dbReference>
<dbReference type="PANTHER" id="PTHR43581:SF2">
    <property type="entry name" value="EXCINUCLEASE ATPASE SUBUNIT"/>
    <property type="match status" value="1"/>
</dbReference>